<gene>
    <name evidence="1" type="ORF">COW99_01250</name>
</gene>
<sequence>MEKIVYTNEITCPFVSEFVNCDECGSPNFSIDSQGERSYSNKVPGRCDDCGYIWGIKVDPTMGRGDIND</sequence>
<reference evidence="1 2" key="1">
    <citation type="submission" date="2017-09" db="EMBL/GenBank/DDBJ databases">
        <title>Depth-based differentiation of microbial function through sediment-hosted aquifers and enrichment of novel symbionts in the deep terrestrial subsurface.</title>
        <authorList>
            <person name="Probst A.J."/>
            <person name="Ladd B."/>
            <person name="Jarett J.K."/>
            <person name="Geller-Mcgrath D.E."/>
            <person name="Sieber C.M."/>
            <person name="Emerson J.B."/>
            <person name="Anantharaman K."/>
            <person name="Thomas B.C."/>
            <person name="Malmstrom R."/>
            <person name="Stieglmeier M."/>
            <person name="Klingl A."/>
            <person name="Woyke T."/>
            <person name="Ryan C.M."/>
            <person name="Banfield J.F."/>
        </authorList>
    </citation>
    <scope>NUCLEOTIDE SEQUENCE [LARGE SCALE GENOMIC DNA]</scope>
    <source>
        <strain evidence="1">CG22_combo_CG10-13_8_21_14_all_38_20</strain>
    </source>
</reference>
<organism evidence="1 2">
    <name type="scientific">Candidatus Roizmanbacteria bacterium CG22_combo_CG10-13_8_21_14_all_38_20</name>
    <dbReference type="NCBI Taxonomy" id="1974862"/>
    <lineage>
        <taxon>Bacteria</taxon>
        <taxon>Candidatus Roizmaniibacteriota</taxon>
    </lineage>
</organism>
<evidence type="ECO:0000313" key="2">
    <source>
        <dbReference type="Proteomes" id="UP000231246"/>
    </source>
</evidence>
<dbReference type="Proteomes" id="UP000231246">
    <property type="component" value="Unassembled WGS sequence"/>
</dbReference>
<proteinExistence type="predicted"/>
<protein>
    <submittedName>
        <fullName evidence="1">Uncharacterized protein</fullName>
    </submittedName>
</protein>
<dbReference type="EMBL" id="PCTA01000009">
    <property type="protein sequence ID" value="PIP62009.1"/>
    <property type="molecule type" value="Genomic_DNA"/>
</dbReference>
<evidence type="ECO:0000313" key="1">
    <source>
        <dbReference type="EMBL" id="PIP62009.1"/>
    </source>
</evidence>
<comment type="caution">
    <text evidence="1">The sequence shown here is derived from an EMBL/GenBank/DDBJ whole genome shotgun (WGS) entry which is preliminary data.</text>
</comment>
<name>A0A2H0BWU9_9BACT</name>
<dbReference type="AlphaFoldDB" id="A0A2H0BWU9"/>
<accession>A0A2H0BWU9</accession>